<dbReference type="InterPro" id="IPR041522">
    <property type="entry name" value="CdaR_GGDEF"/>
</dbReference>
<name>A0A348AJL6_9FIRM</name>
<dbReference type="SUPFAM" id="SSF46689">
    <property type="entry name" value="Homeodomain-like"/>
    <property type="match status" value="1"/>
</dbReference>
<dbReference type="AlphaFoldDB" id="A0A348AJL6"/>
<sequence length="409" mass="46587">MISCREVINLRSLAKIKVVAGHAGLDRIVRWVHFLDLPDVVPWVQGGELLFITGIGLNGDTQRLADVVRGIIAKKLAGLVIYIGPYIKETPVEVITLAEEAKFPVFELPWEVKLVEVTQEVCSFIVMKQTEERSLNDLLEQILFRSLEDPELLSQRAAYYGYDLSKPHQVAIINPTNLALFIQEKNLKDEKALVAFKIRFEQTVREILTMRSTKILSMLRLDEVILLLPHEKKITGSRYNIAILADIVEKLSAKMPGLEIAAGLGGRFEDLRGARPSYIQANKALRFAAFKTVSRPIYAYERLGIYKLLFEIEPAKLASYYQDVIQPLNDYDNDQQMELVASLFAYFEENGNAVKTARRLFVHRNTLDYRLKKVEEITGRNLNDAYDRLTLQLGVIIGKHLTREVDDLL</sequence>
<comment type="similarity">
    <text evidence="1">Belongs to the CdaR family.</text>
</comment>
<protein>
    <submittedName>
        <fullName evidence="5">Purine catabolism regulatory protein</fullName>
    </submittedName>
</protein>
<dbReference type="Pfam" id="PF07905">
    <property type="entry name" value="PucR"/>
    <property type="match status" value="1"/>
</dbReference>
<dbReference type="Pfam" id="PF13556">
    <property type="entry name" value="HTH_30"/>
    <property type="match status" value="1"/>
</dbReference>
<dbReference type="Gene3D" id="1.10.10.2840">
    <property type="entry name" value="PucR C-terminal helix-turn-helix domain"/>
    <property type="match status" value="1"/>
</dbReference>
<gene>
    <name evidence="5" type="primary">pucR</name>
    <name evidence="5" type="ORF">MAMMFC1_01935</name>
</gene>
<dbReference type="InterPro" id="IPR009057">
    <property type="entry name" value="Homeodomain-like_sf"/>
</dbReference>
<dbReference type="Pfam" id="PF17853">
    <property type="entry name" value="GGDEF_2"/>
    <property type="match status" value="1"/>
</dbReference>
<evidence type="ECO:0000313" key="5">
    <source>
        <dbReference type="EMBL" id="BBB91264.1"/>
    </source>
</evidence>
<dbReference type="InterPro" id="IPR042070">
    <property type="entry name" value="PucR_C-HTH_sf"/>
</dbReference>
<dbReference type="EMBL" id="AP018449">
    <property type="protein sequence ID" value="BBB91264.1"/>
    <property type="molecule type" value="Genomic_DNA"/>
</dbReference>
<dbReference type="InterPro" id="IPR051448">
    <property type="entry name" value="CdaR-like_regulators"/>
</dbReference>
<dbReference type="Proteomes" id="UP000276437">
    <property type="component" value="Chromosome"/>
</dbReference>
<organism evidence="5 6">
    <name type="scientific">Methylomusa anaerophila</name>
    <dbReference type="NCBI Taxonomy" id="1930071"/>
    <lineage>
        <taxon>Bacteria</taxon>
        <taxon>Bacillati</taxon>
        <taxon>Bacillota</taxon>
        <taxon>Negativicutes</taxon>
        <taxon>Selenomonadales</taxon>
        <taxon>Sporomusaceae</taxon>
        <taxon>Methylomusa</taxon>
    </lineage>
</organism>
<evidence type="ECO:0000313" key="6">
    <source>
        <dbReference type="Proteomes" id="UP000276437"/>
    </source>
</evidence>
<evidence type="ECO:0000259" key="3">
    <source>
        <dbReference type="Pfam" id="PF13556"/>
    </source>
</evidence>
<feature type="domain" description="CdaR GGDEF-like" evidence="4">
    <location>
        <begin position="150"/>
        <end position="286"/>
    </location>
</feature>
<feature type="domain" description="Purine catabolism PurC-like" evidence="2">
    <location>
        <begin position="6"/>
        <end position="125"/>
    </location>
</feature>
<dbReference type="PANTHER" id="PTHR33744">
    <property type="entry name" value="CARBOHYDRATE DIACID REGULATOR"/>
    <property type="match status" value="1"/>
</dbReference>
<evidence type="ECO:0000256" key="1">
    <source>
        <dbReference type="ARBA" id="ARBA00006754"/>
    </source>
</evidence>
<feature type="domain" description="PucR C-terminal helix-turn-helix" evidence="3">
    <location>
        <begin position="339"/>
        <end position="395"/>
    </location>
</feature>
<dbReference type="KEGG" id="mana:MAMMFC1_01935"/>
<reference evidence="5 6" key="1">
    <citation type="journal article" date="2018" name="Int. J. Syst. Evol. Microbiol.">
        <title>Methylomusa anaerophila gen. nov., sp. nov., an anaerobic methanol-utilizing bacterium isolated from a microbial fuel cell.</title>
        <authorList>
            <person name="Amano N."/>
            <person name="Yamamuro A."/>
            <person name="Miyahara M."/>
            <person name="Kouzuma A."/>
            <person name="Abe T."/>
            <person name="Watanabe K."/>
        </authorList>
    </citation>
    <scope>NUCLEOTIDE SEQUENCE [LARGE SCALE GENOMIC DNA]</scope>
    <source>
        <strain evidence="5 6">MMFC1</strain>
    </source>
</reference>
<dbReference type="RefSeq" id="WP_126308309.1">
    <property type="nucleotide sequence ID" value="NZ_AP018449.1"/>
</dbReference>
<dbReference type="PANTHER" id="PTHR33744:SF1">
    <property type="entry name" value="DNA-BINDING TRANSCRIPTIONAL ACTIVATOR ADER"/>
    <property type="match status" value="1"/>
</dbReference>
<keyword evidence="6" id="KW-1185">Reference proteome</keyword>
<evidence type="ECO:0000259" key="4">
    <source>
        <dbReference type="Pfam" id="PF17853"/>
    </source>
</evidence>
<dbReference type="InterPro" id="IPR012914">
    <property type="entry name" value="PucR_dom"/>
</dbReference>
<accession>A0A348AJL6</accession>
<dbReference type="OrthoDB" id="9792148at2"/>
<proteinExistence type="inferred from homology"/>
<dbReference type="InterPro" id="IPR025736">
    <property type="entry name" value="PucR_C-HTH_dom"/>
</dbReference>
<evidence type="ECO:0000259" key="2">
    <source>
        <dbReference type="Pfam" id="PF07905"/>
    </source>
</evidence>